<reference evidence="2 3" key="1">
    <citation type="submission" date="2019-02" db="EMBL/GenBank/DDBJ databases">
        <title>Genomic Encyclopedia of Type Strains, Phase IV (KMG-IV): sequencing the most valuable type-strain genomes for metagenomic binning, comparative biology and taxonomic classification.</title>
        <authorList>
            <person name="Goeker M."/>
        </authorList>
    </citation>
    <scope>NUCLEOTIDE SEQUENCE [LARGE SCALE GENOMIC DNA]</scope>
    <source>
        <strain evidence="2 3">DSM 45622</strain>
    </source>
</reference>
<dbReference type="RefSeq" id="WP_130494189.1">
    <property type="nucleotide sequence ID" value="NZ_SGXD01000005.1"/>
</dbReference>
<feature type="chain" id="PRO_5020549105" evidence="1">
    <location>
        <begin position="21"/>
        <end position="315"/>
    </location>
</feature>
<dbReference type="AlphaFoldDB" id="A0A4Q7NAL3"/>
<proteinExistence type="predicted"/>
<feature type="signal peptide" evidence="1">
    <location>
        <begin position="1"/>
        <end position="20"/>
    </location>
</feature>
<evidence type="ECO:0000313" key="2">
    <source>
        <dbReference type="EMBL" id="RZS79968.1"/>
    </source>
</evidence>
<dbReference type="OrthoDB" id="3295547at2"/>
<name>A0A4Q7NAL3_9ACTN</name>
<gene>
    <name evidence="2" type="ORF">EV189_3447</name>
</gene>
<protein>
    <submittedName>
        <fullName evidence="2">Uncharacterized protein</fullName>
    </submittedName>
</protein>
<keyword evidence="3" id="KW-1185">Reference proteome</keyword>
<evidence type="ECO:0000313" key="3">
    <source>
        <dbReference type="Proteomes" id="UP000293638"/>
    </source>
</evidence>
<dbReference type="PROSITE" id="PS51257">
    <property type="entry name" value="PROKAR_LIPOPROTEIN"/>
    <property type="match status" value="1"/>
</dbReference>
<comment type="caution">
    <text evidence="2">The sequence shown here is derived from an EMBL/GenBank/DDBJ whole genome shotgun (WGS) entry which is preliminary data.</text>
</comment>
<sequence>MRVAYVAVLTAALVAGCAPAAGTGAGVVTSAAPAPAPSDTRLPAMTVSCSADPAADPGPATTTYAPLPGGVTVTGARLCRQLVVPRPGRGTWQQTVTYAVVGGLDALVRTYQRPDGPAGTGICSAVGYVPLLVTFTTARDGDIEAREPRGHCNEPVEEAVHAYASLRLQRIRSVWGRQVESQRAVDSGCAEQWKDMLVVERTRAAATLQPRPLQGRQRVCVYHDRAPNGSAGDPVLVAAAPAAREQVEAVVQHLHAGGPVCRSTGRTFVVLGEPQGDIVYVALDRCRGRALWDSGTGTLDRPGLRLLDGLLARAR</sequence>
<dbReference type="EMBL" id="SGXD01000005">
    <property type="protein sequence ID" value="RZS79968.1"/>
    <property type="molecule type" value="Genomic_DNA"/>
</dbReference>
<evidence type="ECO:0000256" key="1">
    <source>
        <dbReference type="SAM" id="SignalP"/>
    </source>
</evidence>
<keyword evidence="1" id="KW-0732">Signal</keyword>
<organism evidence="2 3">
    <name type="scientific">Motilibacter rhizosphaerae</name>
    <dbReference type="NCBI Taxonomy" id="598652"/>
    <lineage>
        <taxon>Bacteria</taxon>
        <taxon>Bacillati</taxon>
        <taxon>Actinomycetota</taxon>
        <taxon>Actinomycetes</taxon>
        <taxon>Motilibacterales</taxon>
        <taxon>Motilibacteraceae</taxon>
        <taxon>Motilibacter</taxon>
    </lineage>
</organism>
<accession>A0A4Q7NAL3</accession>
<dbReference type="Proteomes" id="UP000293638">
    <property type="component" value="Unassembled WGS sequence"/>
</dbReference>